<sequence length="163" mass="19658">MKITGIMVYYYFVCKRKLWYFSKDITMEHNSELVEIGKILDEYSYNRKKKSILVDDIINIDFIEDWKIIHEIKKSKSIEEASIWQVKYYIYMLNKLGVEIEKAIIDYPLIKEREVIDLKEKDIVEMEKVLDEIKNIINSKNIPKDMVRKSICNKCAYYELCYV</sequence>
<reference evidence="1 2" key="1">
    <citation type="journal article" date="2022" name="Int. J. Syst. Evol. Microbiol.">
        <title>Miniphocaeibacter halophilus sp. nov., an ammonium-tolerant acetate-producing bacterium isolated from a biogas system.</title>
        <authorList>
            <person name="Schnurer A."/>
            <person name="Singh A."/>
            <person name="Bi S."/>
            <person name="Qiao W."/>
            <person name="Westerholm M."/>
        </authorList>
    </citation>
    <scope>NUCLEOTIDE SEQUENCE [LARGE SCALE GENOMIC DNA]</scope>
    <source>
        <strain evidence="1 2">AMB_01</strain>
    </source>
</reference>
<protein>
    <submittedName>
        <fullName evidence="1">CRISPR-associated protein Cas4</fullName>
    </submittedName>
</protein>
<evidence type="ECO:0000313" key="2">
    <source>
        <dbReference type="Proteomes" id="UP000595814"/>
    </source>
</evidence>
<name>A0AC61N1I0_9FIRM</name>
<evidence type="ECO:0000313" key="1">
    <source>
        <dbReference type="EMBL" id="QQK08748.1"/>
    </source>
</evidence>
<gene>
    <name evidence="1" type="primary">cas4</name>
    <name evidence="1" type="ORF">JFY71_04200</name>
</gene>
<proteinExistence type="predicted"/>
<dbReference type="EMBL" id="CP066744">
    <property type="protein sequence ID" value="QQK08748.1"/>
    <property type="molecule type" value="Genomic_DNA"/>
</dbReference>
<accession>A0AC61N1I0</accession>
<keyword evidence="2" id="KW-1185">Reference proteome</keyword>
<organism evidence="1 2">
    <name type="scientific">Miniphocaeibacter halophilus</name>
    <dbReference type="NCBI Taxonomy" id="2931922"/>
    <lineage>
        <taxon>Bacteria</taxon>
        <taxon>Bacillati</taxon>
        <taxon>Bacillota</taxon>
        <taxon>Tissierellia</taxon>
        <taxon>Tissierellales</taxon>
        <taxon>Peptoniphilaceae</taxon>
        <taxon>Miniphocaeibacter</taxon>
    </lineage>
</organism>
<dbReference type="Proteomes" id="UP000595814">
    <property type="component" value="Chromosome"/>
</dbReference>